<evidence type="ECO:0000313" key="7">
    <source>
        <dbReference type="EMBL" id="GAA0144279.1"/>
    </source>
</evidence>
<dbReference type="InterPro" id="IPR035959">
    <property type="entry name" value="RutC-like_sf"/>
</dbReference>
<dbReference type="Pfam" id="PF01042">
    <property type="entry name" value="Ribonuc_L-PSP"/>
    <property type="match status" value="1"/>
</dbReference>
<dbReference type="GO" id="GO:0017178">
    <property type="term" value="F:diphthine-ammonia ligase activity"/>
    <property type="evidence" value="ECO:0007669"/>
    <property type="project" value="UniProtKB-EC"/>
</dbReference>
<name>A0AAV3NY67_LITER</name>
<dbReference type="InterPro" id="IPR014729">
    <property type="entry name" value="Rossmann-like_a/b/a_fold"/>
</dbReference>
<dbReference type="CDD" id="cd01994">
    <property type="entry name" value="AANH_PF0828-like"/>
    <property type="match status" value="1"/>
</dbReference>
<dbReference type="AlphaFoldDB" id="A0AAV3NY67"/>
<sequence length="773" mass="86443">MKVVALVSGGKDSCYAMMKCIQFGHEIVALANLMPVDEAKDELDSYMYQTVGHQIVIGYAKCMGIPLFRRRIQVLNPFHHRCCMLKYYCSFIIGRTRCILKMSSGVFRHLDLSYCITPGDEVEDMFILLNEVKQKIPSIEGVSSGAIASDYQRLRVESVCSRLGLVSLSYLWKQDQSALLQEMITSGIVAIIVKVAAIGLDPSKHVGKELASLVSHLHKLKELYGINVCGEGGEYETLTLDCPLFKNARIMLDKFEVIYHSSDSIAPVGILHPLAFHLEDKMANAGDKNQSINVFCVELESVYEVGGDCLAKCEVTNKEINEVLNTSEDVTQRLHISKTKKDGTFSICCWLEDSTMSSTDLCEDLTLVLTKLEMQLANHCYTWEHVLYIHLYISDMNKFAIANDTYVKFITQEKCRFGVPSRSTLELPLSQTGLGSAYVEVLVANDNAKKVLHVQSISSWAPSCIGPYSQATLHKEVLYMAGQIGLDPPTMVLCNGGTTAELEQALANSEAVAKSFNSSISTSAFLLIIYCSAAISTSERIIIEQKKDNLLKQMKLLHSDGRNKSEVLDPVFLYVFVPDLPKRALVEVKPMLYVPQDSEIDSDDDSQDLSHAQDYRGFQHEDWHDSCIQKCTIRGKICAAIINVTDVVASKVCTNFQMSACGEMVSQITINQEQMEHIARFCIYGLDKVLSENQFSWKDMLSLRFYFSTRLQISPKVLLLILSNAFKEFDQMSQRVGITSDEPMFNLIPVVGAGRYATSADDILTCELFCRKH</sequence>
<dbReference type="InterPro" id="IPR006175">
    <property type="entry name" value="YjgF/YER057c/UK114"/>
</dbReference>
<dbReference type="InterPro" id="IPR030662">
    <property type="entry name" value="DPH6/MJ0570"/>
</dbReference>
<evidence type="ECO:0000256" key="1">
    <source>
        <dbReference type="ARBA" id="ARBA00012089"/>
    </source>
</evidence>
<organism evidence="7 8">
    <name type="scientific">Lithospermum erythrorhizon</name>
    <name type="common">Purple gromwell</name>
    <name type="synonym">Lithospermum officinale var. erythrorhizon</name>
    <dbReference type="NCBI Taxonomy" id="34254"/>
    <lineage>
        <taxon>Eukaryota</taxon>
        <taxon>Viridiplantae</taxon>
        <taxon>Streptophyta</taxon>
        <taxon>Embryophyta</taxon>
        <taxon>Tracheophyta</taxon>
        <taxon>Spermatophyta</taxon>
        <taxon>Magnoliopsida</taxon>
        <taxon>eudicotyledons</taxon>
        <taxon>Gunneridae</taxon>
        <taxon>Pentapetalae</taxon>
        <taxon>asterids</taxon>
        <taxon>lamiids</taxon>
        <taxon>Boraginales</taxon>
        <taxon>Boraginaceae</taxon>
        <taxon>Boraginoideae</taxon>
        <taxon>Lithospermeae</taxon>
        <taxon>Lithospermum</taxon>
    </lineage>
</organism>
<dbReference type="EC" id="6.3.1.14" evidence="1"/>
<dbReference type="EMBL" id="BAABME010000624">
    <property type="protein sequence ID" value="GAA0144279.1"/>
    <property type="molecule type" value="Genomic_DNA"/>
</dbReference>
<dbReference type="InterPro" id="IPR002761">
    <property type="entry name" value="Diphthami_syn_dom"/>
</dbReference>
<keyword evidence="8" id="KW-1185">Reference proteome</keyword>
<dbReference type="CDD" id="cd06156">
    <property type="entry name" value="eu_AANH_C_2"/>
    <property type="match status" value="1"/>
</dbReference>
<evidence type="ECO:0000256" key="3">
    <source>
        <dbReference type="ARBA" id="ARBA00029814"/>
    </source>
</evidence>
<gene>
    <name evidence="7" type="ORF">LIER_04768</name>
</gene>
<dbReference type="FunFam" id="3.30.1330.40:FF:000016">
    <property type="entry name" value="Endoribonuclease"/>
    <property type="match status" value="1"/>
</dbReference>
<dbReference type="SUPFAM" id="SSF52402">
    <property type="entry name" value="Adenine nucleotide alpha hydrolases-like"/>
    <property type="match status" value="1"/>
</dbReference>
<evidence type="ECO:0000256" key="4">
    <source>
        <dbReference type="ARBA" id="ARBA00031552"/>
    </source>
</evidence>
<dbReference type="Gene3D" id="3.30.1330.40">
    <property type="entry name" value="RutC-like"/>
    <property type="match status" value="2"/>
</dbReference>
<dbReference type="Proteomes" id="UP001454036">
    <property type="component" value="Unassembled WGS sequence"/>
</dbReference>
<reference evidence="7 8" key="1">
    <citation type="submission" date="2024-01" db="EMBL/GenBank/DDBJ databases">
        <title>The complete chloroplast genome sequence of Lithospermum erythrorhizon: insights into the phylogenetic relationship among Boraginaceae species and the maternal lineages of purple gromwells.</title>
        <authorList>
            <person name="Okada T."/>
            <person name="Watanabe K."/>
        </authorList>
    </citation>
    <scope>NUCLEOTIDE SEQUENCE [LARGE SCALE GENOMIC DNA]</scope>
</reference>
<evidence type="ECO:0000259" key="6">
    <source>
        <dbReference type="Pfam" id="PF01902"/>
    </source>
</evidence>
<evidence type="ECO:0000256" key="2">
    <source>
        <dbReference type="ARBA" id="ARBA00018426"/>
    </source>
</evidence>
<dbReference type="NCBIfam" id="TIGR00290">
    <property type="entry name" value="MJ0570_dom"/>
    <property type="match status" value="1"/>
</dbReference>
<feature type="domain" description="Diphthamide synthase" evidence="6">
    <location>
        <begin position="1"/>
        <end position="72"/>
    </location>
</feature>
<dbReference type="GO" id="GO:0017183">
    <property type="term" value="P:protein histidyl modification to diphthamide"/>
    <property type="evidence" value="ECO:0007669"/>
    <property type="project" value="TreeGrafter"/>
</dbReference>
<dbReference type="PANTHER" id="PTHR12196:SF2">
    <property type="entry name" value="DIPHTHINE--AMMONIA LIGASE"/>
    <property type="match status" value="1"/>
</dbReference>
<dbReference type="SUPFAM" id="SSF55298">
    <property type="entry name" value="YjgF-like"/>
    <property type="match status" value="2"/>
</dbReference>
<dbReference type="Gene3D" id="3.40.50.620">
    <property type="entry name" value="HUPs"/>
    <property type="match status" value="1"/>
</dbReference>
<evidence type="ECO:0000256" key="5">
    <source>
        <dbReference type="ARBA" id="ARBA00048108"/>
    </source>
</evidence>
<protein>
    <recommendedName>
        <fullName evidence="2">Diphthine--ammonia ligase</fullName>
        <ecNumber evidence="1">6.3.1.14</ecNumber>
    </recommendedName>
    <alternativeName>
        <fullName evidence="3">Diphthamide synthase</fullName>
    </alternativeName>
    <alternativeName>
        <fullName evidence="4">Diphthamide synthetase</fullName>
    </alternativeName>
</protein>
<dbReference type="Pfam" id="PF01902">
    <property type="entry name" value="Diphthami_syn_2"/>
    <property type="match status" value="2"/>
</dbReference>
<accession>A0AAV3NY67</accession>
<comment type="caution">
    <text evidence="7">The sequence shown here is derived from an EMBL/GenBank/DDBJ whole genome shotgun (WGS) entry which is preliminary data.</text>
</comment>
<feature type="domain" description="Diphthamide synthase" evidence="6">
    <location>
        <begin position="120"/>
        <end position="261"/>
    </location>
</feature>
<dbReference type="FunFam" id="3.90.1490.10:FF:000002">
    <property type="entry name" value="Diphthine--ammonia ligase"/>
    <property type="match status" value="1"/>
</dbReference>
<evidence type="ECO:0000313" key="8">
    <source>
        <dbReference type="Proteomes" id="UP001454036"/>
    </source>
</evidence>
<proteinExistence type="predicted"/>
<dbReference type="Gene3D" id="3.90.1490.10">
    <property type="entry name" value="putative n-type atp pyrophosphatase, domain 2"/>
    <property type="match status" value="1"/>
</dbReference>
<comment type="catalytic activity">
    <reaction evidence="5">
        <text>diphthine-[translation elongation factor 2] + NH4(+) + ATP = diphthamide-[translation elongation factor 2] + AMP + diphosphate + H(+)</text>
        <dbReference type="Rhea" id="RHEA:19753"/>
        <dbReference type="Rhea" id="RHEA-COMP:10172"/>
        <dbReference type="Rhea" id="RHEA-COMP:10174"/>
        <dbReference type="ChEBI" id="CHEBI:15378"/>
        <dbReference type="ChEBI" id="CHEBI:16692"/>
        <dbReference type="ChEBI" id="CHEBI:28938"/>
        <dbReference type="ChEBI" id="CHEBI:30616"/>
        <dbReference type="ChEBI" id="CHEBI:33019"/>
        <dbReference type="ChEBI" id="CHEBI:82696"/>
        <dbReference type="ChEBI" id="CHEBI:456215"/>
        <dbReference type="EC" id="6.3.1.14"/>
    </reaction>
</comment>
<dbReference type="PANTHER" id="PTHR12196">
    <property type="entry name" value="DOMAIN OF UNKNOWN FUNCTION 71 DUF71 -CONTAINING PROTEIN"/>
    <property type="match status" value="1"/>
</dbReference>